<feature type="region of interest" description="Disordered" evidence="4">
    <location>
        <begin position="226"/>
        <end position="327"/>
    </location>
</feature>
<comment type="similarity">
    <text evidence="2">Belongs to the NRDE2 family.</text>
</comment>
<dbReference type="Pfam" id="PF08424">
    <property type="entry name" value="NRDE-2"/>
    <property type="match status" value="1"/>
</dbReference>
<feature type="compositionally biased region" description="Basic residues" evidence="4">
    <location>
        <begin position="113"/>
        <end position="129"/>
    </location>
</feature>
<comment type="subcellular location">
    <subcellularLocation>
        <location evidence="1">Nucleus</location>
    </subcellularLocation>
</comment>
<evidence type="ECO:0000313" key="6">
    <source>
        <dbReference type="Proteomes" id="UP001305647"/>
    </source>
</evidence>
<feature type="region of interest" description="Disordered" evidence="4">
    <location>
        <begin position="1"/>
        <end position="152"/>
    </location>
</feature>
<dbReference type="AlphaFoldDB" id="A0AAN6QAL7"/>
<feature type="compositionally biased region" description="Basic and acidic residues" evidence="4">
    <location>
        <begin position="1"/>
        <end position="11"/>
    </location>
</feature>
<feature type="compositionally biased region" description="Polar residues" evidence="4">
    <location>
        <begin position="313"/>
        <end position="326"/>
    </location>
</feature>
<sequence length="1113" mass="123226">MEDGKGSENEKRRRAVPKFASFKPSPTPTPETAPDRPRSTSQEARTRREGNRNAEEQRRADDRRDDGRRRHGRESGRERDHDRFYDRARDRHRSRDREVEWNRERPRDLERDRHRHRDRHRDGRGRRSPRPSPSREQDDQKHPPAPSNDLFVLDKRGDPLILQFGTNDRSLVPTYHRFGAGKIIGTPGFLTIHRDTSREHFSIRAPGEGSGSTSAFRDKTLVAAANRAKSRRIKPSPAQPSAPPQDFIPLEPSSRKRKRGSETPEPHPPPPNYRSIHITNPKSHTSPPSSPSSPSSQSTSHSRSNSPELKPELTTTQTRASALSSHLKSHPTDADAWLSLISLQDALFAENRPGLASCWTADEFRALAELKMGLYEEALEHVADPARREVLVLGMMGVGKRWEEVLLGEEKKVRGAGGLDFEMGRVGSFSVDQVRGLVTEKLAALGEVLAEMAGAGGGEEEEVLMRLLWDAGFGELAVAAWQGMLEMTFCRPMGESTAEAAMESFGEFWESEVARIGEEGARGWKHFVESGPDAADPPEPRLESAGEVPQAADLFRAWAAAEQQATSRALMPARTLDEGNDDDPFRVVMFSDIKDGLVWFPPAVLSRVKPLLADAFLVFCGLPPAGLSGERFAGLGLDLGLNKVDAGAALGLSRRTPEFRQQGNSMAISPEVLFSGDSWFRYLDKWSNTYQSGDSQVEMSWALRTLGYLVNDGGMETLAEYYLAMAWLNEPAGAKKVAKGLLKRYSSNTRLYNAYALVERANQDLEVSLKVLSSATGLVQPSTPSDSQLLWNTWAWIHLESGQKEMALVRLCSSVDRDLHYSAVSPALLLKARSHLSSTRDYSLSSQQLETAAQYAESLMLMEYLASEEPGTEPAAETQGNITAALSTIHSFSRELQSRNLIKSPDHERLLQTAARLLYYHATHGPYRPSYLASQLQTFIALFPRNTIFLSLLAWSQPSPRINDPVRTTLDSLSLLPAQDSLSTRRFAIQHEARFGTAHSVRAAFEAALQGSGGSSDPACRASVELWMAYVRFCCCCGSAGMEGLRGRAKEVYYRAIGACPWAKEVYMLAFGPGLAGELGGLELGAVVETMVARGLRVHVDLGGVRFRPMTFS</sequence>
<proteinExistence type="inferred from homology"/>
<dbReference type="GO" id="GO:0031048">
    <property type="term" value="P:regulatory ncRNA-mediated heterochromatin formation"/>
    <property type="evidence" value="ECO:0007669"/>
    <property type="project" value="TreeGrafter"/>
</dbReference>
<feature type="compositionally biased region" description="Low complexity" evidence="4">
    <location>
        <begin position="280"/>
        <end position="307"/>
    </location>
</feature>
<keyword evidence="6" id="KW-1185">Reference proteome</keyword>
<dbReference type="InterPro" id="IPR013633">
    <property type="entry name" value="NRDE-2"/>
</dbReference>
<evidence type="ECO:0000256" key="4">
    <source>
        <dbReference type="SAM" id="MobiDB-lite"/>
    </source>
</evidence>
<feature type="compositionally biased region" description="Basic and acidic residues" evidence="4">
    <location>
        <begin position="33"/>
        <end position="112"/>
    </location>
</feature>
<comment type="caution">
    <text evidence="5">The sequence shown here is derived from an EMBL/GenBank/DDBJ whole genome shotgun (WGS) entry which is preliminary data.</text>
</comment>
<evidence type="ECO:0000256" key="2">
    <source>
        <dbReference type="ARBA" id="ARBA00009265"/>
    </source>
</evidence>
<dbReference type="GO" id="GO:0071013">
    <property type="term" value="C:catalytic step 2 spliceosome"/>
    <property type="evidence" value="ECO:0007669"/>
    <property type="project" value="TreeGrafter"/>
</dbReference>
<name>A0AAN6QAL7_9PEZI</name>
<protein>
    <submittedName>
        <fullName evidence="5">DUF1740-domain-containing protein</fullName>
    </submittedName>
</protein>
<dbReference type="PANTHER" id="PTHR13471">
    <property type="entry name" value="TETRATRICOPEPTIDE-LIKE HELICAL"/>
    <property type="match status" value="1"/>
</dbReference>
<dbReference type="GO" id="GO:1902369">
    <property type="term" value="P:negative regulation of RNA catabolic process"/>
    <property type="evidence" value="ECO:0007669"/>
    <property type="project" value="TreeGrafter"/>
</dbReference>
<evidence type="ECO:0000256" key="3">
    <source>
        <dbReference type="ARBA" id="ARBA00023242"/>
    </source>
</evidence>
<dbReference type="EMBL" id="MU863624">
    <property type="protein sequence ID" value="KAK4106659.1"/>
    <property type="molecule type" value="Genomic_DNA"/>
</dbReference>
<reference evidence="5" key="1">
    <citation type="journal article" date="2023" name="Mol. Phylogenet. Evol.">
        <title>Genome-scale phylogeny and comparative genomics of the fungal order Sordariales.</title>
        <authorList>
            <person name="Hensen N."/>
            <person name="Bonometti L."/>
            <person name="Westerberg I."/>
            <person name="Brannstrom I.O."/>
            <person name="Guillou S."/>
            <person name="Cros-Aarteil S."/>
            <person name="Calhoun S."/>
            <person name="Haridas S."/>
            <person name="Kuo A."/>
            <person name="Mondo S."/>
            <person name="Pangilinan J."/>
            <person name="Riley R."/>
            <person name="LaButti K."/>
            <person name="Andreopoulos B."/>
            <person name="Lipzen A."/>
            <person name="Chen C."/>
            <person name="Yan M."/>
            <person name="Daum C."/>
            <person name="Ng V."/>
            <person name="Clum A."/>
            <person name="Steindorff A."/>
            <person name="Ohm R.A."/>
            <person name="Martin F."/>
            <person name="Silar P."/>
            <person name="Natvig D.O."/>
            <person name="Lalanne C."/>
            <person name="Gautier V."/>
            <person name="Ament-Velasquez S.L."/>
            <person name="Kruys A."/>
            <person name="Hutchinson M.I."/>
            <person name="Powell A.J."/>
            <person name="Barry K."/>
            <person name="Miller A.N."/>
            <person name="Grigoriev I.V."/>
            <person name="Debuchy R."/>
            <person name="Gladieux P."/>
            <person name="Hiltunen Thoren M."/>
            <person name="Johannesson H."/>
        </authorList>
    </citation>
    <scope>NUCLEOTIDE SEQUENCE</scope>
    <source>
        <strain evidence="5">CBS 757.83</strain>
    </source>
</reference>
<evidence type="ECO:0000256" key="1">
    <source>
        <dbReference type="ARBA" id="ARBA00004123"/>
    </source>
</evidence>
<evidence type="ECO:0000313" key="5">
    <source>
        <dbReference type="EMBL" id="KAK4106659.1"/>
    </source>
</evidence>
<dbReference type="PANTHER" id="PTHR13471:SF0">
    <property type="entry name" value="NUCLEAR EXOSOME REGULATOR NRDE2"/>
    <property type="match status" value="1"/>
</dbReference>
<organism evidence="5 6">
    <name type="scientific">Parathielavia hyrcaniae</name>
    <dbReference type="NCBI Taxonomy" id="113614"/>
    <lineage>
        <taxon>Eukaryota</taxon>
        <taxon>Fungi</taxon>
        <taxon>Dikarya</taxon>
        <taxon>Ascomycota</taxon>
        <taxon>Pezizomycotina</taxon>
        <taxon>Sordariomycetes</taxon>
        <taxon>Sordariomycetidae</taxon>
        <taxon>Sordariales</taxon>
        <taxon>Chaetomiaceae</taxon>
        <taxon>Parathielavia</taxon>
    </lineage>
</organism>
<reference evidence="5" key="2">
    <citation type="submission" date="2023-05" db="EMBL/GenBank/DDBJ databases">
        <authorList>
            <consortium name="Lawrence Berkeley National Laboratory"/>
            <person name="Steindorff A."/>
            <person name="Hensen N."/>
            <person name="Bonometti L."/>
            <person name="Westerberg I."/>
            <person name="Brannstrom I.O."/>
            <person name="Guillou S."/>
            <person name="Cros-Aarteil S."/>
            <person name="Calhoun S."/>
            <person name="Haridas S."/>
            <person name="Kuo A."/>
            <person name="Mondo S."/>
            <person name="Pangilinan J."/>
            <person name="Riley R."/>
            <person name="Labutti K."/>
            <person name="Andreopoulos B."/>
            <person name="Lipzen A."/>
            <person name="Chen C."/>
            <person name="Yanf M."/>
            <person name="Daum C."/>
            <person name="Ng V."/>
            <person name="Clum A."/>
            <person name="Ohm R."/>
            <person name="Martin F."/>
            <person name="Silar P."/>
            <person name="Natvig D."/>
            <person name="Lalanne C."/>
            <person name="Gautier V."/>
            <person name="Ament-Velasquez S.L."/>
            <person name="Kruys A."/>
            <person name="Hutchinson M.I."/>
            <person name="Powell A.J."/>
            <person name="Barry K."/>
            <person name="Miller A.N."/>
            <person name="Grigoriev I.V."/>
            <person name="Debuchy R."/>
            <person name="Gladieux P."/>
            <person name="Thoren M.H."/>
            <person name="Johannesson H."/>
        </authorList>
    </citation>
    <scope>NUCLEOTIDE SEQUENCE</scope>
    <source>
        <strain evidence="5">CBS 757.83</strain>
    </source>
</reference>
<accession>A0AAN6QAL7</accession>
<feature type="compositionally biased region" description="Basic and acidic residues" evidence="4">
    <location>
        <begin position="133"/>
        <end position="142"/>
    </location>
</feature>
<gene>
    <name evidence="5" type="ORF">N658DRAFT_563438</name>
</gene>
<dbReference type="Proteomes" id="UP001305647">
    <property type="component" value="Unassembled WGS sequence"/>
</dbReference>
<keyword evidence="3" id="KW-0539">Nucleus</keyword>